<dbReference type="Proteomes" id="UP001177021">
    <property type="component" value="Unassembled WGS sequence"/>
</dbReference>
<reference evidence="1" key="1">
    <citation type="submission" date="2023-10" db="EMBL/GenBank/DDBJ databases">
        <authorList>
            <person name="Rodriguez Cubillos JULIANA M."/>
            <person name="De Vega J."/>
        </authorList>
    </citation>
    <scope>NUCLEOTIDE SEQUENCE</scope>
</reference>
<protein>
    <submittedName>
        <fullName evidence="1">Uncharacterized protein</fullName>
    </submittedName>
</protein>
<name>A0ACB0KA67_TRIPR</name>
<keyword evidence="2" id="KW-1185">Reference proteome</keyword>
<gene>
    <name evidence="1" type="ORF">MILVUS5_LOCUS20830</name>
</gene>
<sequence length="289" mass="32546">MGDQLAKAEDCENKAEKKLSSWGMFGSKFEDAADLFDKSANHYKLAKSWDKAGSTYVKLANCHLKLESKHEAASAYVDAAHCYKKINMNEAISCLDNAVNNFCDIGRISMAARYLKEIAELCESEQNIEKALVYYEKSADLYESEEVTTSANQCKQKVAQFSAQLQQYQKAIEIYEDIARQSLSNNLLKYGVKGHLLNAGICQLCKGDVIAITNALERYQDLDPTFSGTREYRLLADVAAAIDEEDVAKFTEVVKEFDSMTPLDSWKTTLFLRVKEQIKAKELEEDDLT</sequence>
<organism evidence="1 2">
    <name type="scientific">Trifolium pratense</name>
    <name type="common">Red clover</name>
    <dbReference type="NCBI Taxonomy" id="57577"/>
    <lineage>
        <taxon>Eukaryota</taxon>
        <taxon>Viridiplantae</taxon>
        <taxon>Streptophyta</taxon>
        <taxon>Embryophyta</taxon>
        <taxon>Tracheophyta</taxon>
        <taxon>Spermatophyta</taxon>
        <taxon>Magnoliopsida</taxon>
        <taxon>eudicotyledons</taxon>
        <taxon>Gunneridae</taxon>
        <taxon>Pentapetalae</taxon>
        <taxon>rosids</taxon>
        <taxon>fabids</taxon>
        <taxon>Fabales</taxon>
        <taxon>Fabaceae</taxon>
        <taxon>Papilionoideae</taxon>
        <taxon>50 kb inversion clade</taxon>
        <taxon>NPAAA clade</taxon>
        <taxon>Hologalegina</taxon>
        <taxon>IRL clade</taxon>
        <taxon>Trifolieae</taxon>
        <taxon>Trifolium</taxon>
    </lineage>
</organism>
<comment type="caution">
    <text evidence="1">The sequence shown here is derived from an EMBL/GenBank/DDBJ whole genome shotgun (WGS) entry which is preliminary data.</text>
</comment>
<evidence type="ECO:0000313" key="2">
    <source>
        <dbReference type="Proteomes" id="UP001177021"/>
    </source>
</evidence>
<accession>A0ACB0KA67</accession>
<evidence type="ECO:0000313" key="1">
    <source>
        <dbReference type="EMBL" id="CAJ2653487.1"/>
    </source>
</evidence>
<dbReference type="EMBL" id="CASHSV030000206">
    <property type="protein sequence ID" value="CAJ2653487.1"/>
    <property type="molecule type" value="Genomic_DNA"/>
</dbReference>
<proteinExistence type="predicted"/>